<proteinExistence type="predicted"/>
<gene>
    <name evidence="3" type="ORF">J2X05_000367</name>
</gene>
<evidence type="ECO:0000259" key="1">
    <source>
        <dbReference type="Pfam" id="PF00534"/>
    </source>
</evidence>
<dbReference type="PANTHER" id="PTHR12526">
    <property type="entry name" value="GLYCOSYLTRANSFERASE"/>
    <property type="match status" value="1"/>
</dbReference>
<protein>
    <submittedName>
        <fullName evidence="3">UDP-glucose:(Heptosyl)LPS alpha-1,3-glucosyltransferase</fullName>
        <ecNumber evidence="3">2.4.1.-</ecNumber>
    </submittedName>
</protein>
<dbReference type="CDD" id="cd03801">
    <property type="entry name" value="GT4_PimA-like"/>
    <property type="match status" value="1"/>
</dbReference>
<accession>A0ABU1UT51</accession>
<feature type="domain" description="Glycosyl transferase family 1" evidence="1">
    <location>
        <begin position="190"/>
        <end position="335"/>
    </location>
</feature>
<dbReference type="SUPFAM" id="SSF53756">
    <property type="entry name" value="UDP-Glycosyltransferase/glycogen phosphorylase"/>
    <property type="match status" value="1"/>
</dbReference>
<keyword evidence="3" id="KW-0328">Glycosyltransferase</keyword>
<dbReference type="RefSeq" id="WP_310067903.1">
    <property type="nucleotide sequence ID" value="NZ_JAVDVX010000001.1"/>
</dbReference>
<keyword evidence="3" id="KW-0808">Transferase</keyword>
<dbReference type="Gene3D" id="3.40.50.2000">
    <property type="entry name" value="Glycogen Phosphorylase B"/>
    <property type="match status" value="2"/>
</dbReference>
<evidence type="ECO:0000259" key="2">
    <source>
        <dbReference type="Pfam" id="PF13439"/>
    </source>
</evidence>
<dbReference type="NCBIfam" id="NF011703">
    <property type="entry name" value="PRK15123.1"/>
    <property type="match status" value="1"/>
</dbReference>
<keyword evidence="4" id="KW-1185">Reference proteome</keyword>
<evidence type="ECO:0000313" key="4">
    <source>
        <dbReference type="Proteomes" id="UP001253595"/>
    </source>
</evidence>
<reference evidence="3 4" key="1">
    <citation type="submission" date="2023-07" db="EMBL/GenBank/DDBJ databases">
        <title>Sorghum-associated microbial communities from plants grown in Nebraska, USA.</title>
        <authorList>
            <person name="Schachtman D."/>
        </authorList>
    </citation>
    <scope>NUCLEOTIDE SEQUENCE [LARGE SCALE GENOMIC DNA]</scope>
    <source>
        <strain evidence="3 4">BE190</strain>
    </source>
</reference>
<dbReference type="Proteomes" id="UP001253595">
    <property type="component" value="Unassembled WGS sequence"/>
</dbReference>
<dbReference type="InterPro" id="IPR011009">
    <property type="entry name" value="Kinase-like_dom_sf"/>
</dbReference>
<dbReference type="EC" id="2.4.1.-" evidence="3"/>
<evidence type="ECO:0000313" key="3">
    <source>
        <dbReference type="EMBL" id="MDR7088364.1"/>
    </source>
</evidence>
<dbReference type="EMBL" id="JAVDVX010000001">
    <property type="protein sequence ID" value="MDR7088364.1"/>
    <property type="molecule type" value="Genomic_DNA"/>
</dbReference>
<feature type="domain" description="Glycosyltransferase subfamily 4-like N-terminal" evidence="2">
    <location>
        <begin position="13"/>
        <end position="172"/>
    </location>
</feature>
<dbReference type="SUPFAM" id="SSF56112">
    <property type="entry name" value="Protein kinase-like (PK-like)"/>
    <property type="match status" value="1"/>
</dbReference>
<comment type="caution">
    <text evidence="3">The sequence shown here is derived from an EMBL/GenBank/DDBJ whole genome shotgun (WGS) entry which is preliminary data.</text>
</comment>
<dbReference type="InterPro" id="IPR028098">
    <property type="entry name" value="Glyco_trans_4-like_N"/>
</dbReference>
<dbReference type="InterPro" id="IPR001296">
    <property type="entry name" value="Glyco_trans_1"/>
</dbReference>
<dbReference type="PANTHER" id="PTHR12526:SF641">
    <property type="entry name" value="LIPOPOLYSACCHARIDE CORE BIOSYNTHESIS PROTEIN RFAG"/>
    <property type="match status" value="1"/>
</dbReference>
<dbReference type="Pfam" id="PF00534">
    <property type="entry name" value="Glycos_transf_1"/>
    <property type="match status" value="1"/>
</dbReference>
<dbReference type="Pfam" id="PF13439">
    <property type="entry name" value="Glyco_transf_4"/>
    <property type="match status" value="1"/>
</dbReference>
<sequence>MKLAFAIFRYFPFGGLQRDMLAIAQAAQAIGHQVSIFCSDWQGEKIPGINVVEIKGSGFFNVAGVKHFVDAFQQHFHRNQFDLLVGFNKMPGLDVYFAGDSCFAHKAYGERNWLYRLAPRSRLYLAYEKAVFADTSETQILSLVASEQKQFVRYYATQPERFHALPPGISIEHLACNNPGAARVALCDELGLSSDTKIILCLGSGYKTKAVDISINTFAALTKIIADKVALVIVGKDDPHSYRQLAAQAGIEQHVFFLGPRSPVGDLLHSADALLHPARKELAGNVILEAMLCGVPVVASDHCGYAHYVADQKMGELIPADASPIAIAQLLATTLAVDVDLWRKRAALFAQTSDVFSRSAIAVAALERIAAAKENPAVHALQAQESADAVVILREELSDAWKGQDVFALMENMQGKIAREMKDRQTLRFEINGQGYYRKWHRGVGWREIIKNYLQLRLPVLGATNEWQALNKLSALAVPSLIPVAYGVRGKNPARQQSFIVTRELTNVIQLDHFFEQHSVSVKAKHRILASLAVITREFHAAGINHRDFYLCHFMLNTKFIADQNLAPELYLVDLHRAQLRPRVPERWLVKDLGSLLFSSLNLPFTRRDYLRFMRVYFAQELRTLLVEQKHRLEKISARARATYKREFGHEPLLSDHLLPDQRN</sequence>
<name>A0ABU1UT51_9GAMM</name>
<dbReference type="GO" id="GO:0016757">
    <property type="term" value="F:glycosyltransferase activity"/>
    <property type="evidence" value="ECO:0007669"/>
    <property type="project" value="UniProtKB-KW"/>
</dbReference>
<organism evidence="3 4">
    <name type="scientific">Cellvibrio fibrivorans</name>
    <dbReference type="NCBI Taxonomy" id="126350"/>
    <lineage>
        <taxon>Bacteria</taxon>
        <taxon>Pseudomonadati</taxon>
        <taxon>Pseudomonadota</taxon>
        <taxon>Gammaproteobacteria</taxon>
        <taxon>Cellvibrionales</taxon>
        <taxon>Cellvibrionaceae</taxon>
        <taxon>Cellvibrio</taxon>
    </lineage>
</organism>
<dbReference type="Pfam" id="PF06293">
    <property type="entry name" value="Kdo"/>
    <property type="match status" value="1"/>
</dbReference>